<dbReference type="EMBL" id="CXPG01000021">
    <property type="protein sequence ID" value="CTQ34311.1"/>
    <property type="molecule type" value="Genomic_DNA"/>
</dbReference>
<evidence type="ECO:0000256" key="11">
    <source>
        <dbReference type="SAM" id="Phobius"/>
    </source>
</evidence>
<dbReference type="PANTHER" id="PTHR33162:SF1">
    <property type="entry name" value="SEC-INDEPENDENT PROTEIN TRANSLOCASE PROTEIN TATA, CHLOROPLASTIC"/>
    <property type="match status" value="1"/>
</dbReference>
<comment type="subcellular location">
    <subcellularLocation>
        <location evidence="9">Cell membrane</location>
        <topology evidence="9">Single-pass membrane protein</topology>
    </subcellularLocation>
    <subcellularLocation>
        <location evidence="1">Membrane</location>
        <topology evidence="1">Single-pass membrane protein</topology>
    </subcellularLocation>
</comment>
<evidence type="ECO:0000256" key="3">
    <source>
        <dbReference type="ARBA" id="ARBA00022475"/>
    </source>
</evidence>
<accession>A0A0M6XVK9</accession>
<dbReference type="HAMAP" id="MF_00237">
    <property type="entry name" value="TatB"/>
    <property type="match status" value="1"/>
</dbReference>
<evidence type="ECO:0000256" key="1">
    <source>
        <dbReference type="ARBA" id="ARBA00004167"/>
    </source>
</evidence>
<evidence type="ECO:0000313" key="13">
    <source>
        <dbReference type="Proteomes" id="UP000048908"/>
    </source>
</evidence>
<dbReference type="Gene3D" id="1.20.5.3310">
    <property type="match status" value="1"/>
</dbReference>
<evidence type="ECO:0000256" key="9">
    <source>
        <dbReference type="HAMAP-Rule" id="MF_00237"/>
    </source>
</evidence>
<keyword evidence="8 9" id="KW-0472">Membrane</keyword>
<keyword evidence="13" id="KW-1185">Reference proteome</keyword>
<feature type="transmembrane region" description="Helical" evidence="11">
    <location>
        <begin position="6"/>
        <end position="22"/>
    </location>
</feature>
<comment type="function">
    <text evidence="9">Part of the twin-arginine translocation (Tat) system that transports large folded proteins containing a characteristic twin-arginine motif in their signal peptide across membranes. Together with TatC, TatB is part of a receptor directly interacting with Tat signal peptides. TatB may form an oligomeric binding site that transiently accommodates folded Tat precursor proteins before their translocation.</text>
</comment>
<sequence>MFDIGWSELLVIGVVALIVVGPKDLPRLFRTLGEVTGKARRMAREFQNAMNDAADESGVSDITSDLRKMANPKKYGIDALKDATGELSAWSPDEPDGKPRASVAEQRAAAKERIAENTAARKARADADAADAAEMEDEPELLPDPAAEPPAEPAPAPGKPKTGTDA</sequence>
<dbReference type="STRING" id="282197.SAMN04488517_10332"/>
<dbReference type="PANTHER" id="PTHR33162">
    <property type="entry name" value="SEC-INDEPENDENT PROTEIN TRANSLOCASE PROTEIN TATA, CHLOROPLASTIC"/>
    <property type="match status" value="1"/>
</dbReference>
<evidence type="ECO:0000256" key="6">
    <source>
        <dbReference type="ARBA" id="ARBA00022989"/>
    </source>
</evidence>
<dbReference type="Pfam" id="PF02416">
    <property type="entry name" value="TatA_B_E"/>
    <property type="match status" value="1"/>
</dbReference>
<keyword evidence="3 9" id="KW-1003">Cell membrane</keyword>
<proteinExistence type="inferred from homology"/>
<name>A0A0M6XVK9_9RHOB</name>
<dbReference type="InterPro" id="IPR018448">
    <property type="entry name" value="TatB"/>
</dbReference>
<dbReference type="GO" id="GO:0008320">
    <property type="term" value="F:protein transmembrane transporter activity"/>
    <property type="evidence" value="ECO:0007669"/>
    <property type="project" value="UniProtKB-UniRule"/>
</dbReference>
<gene>
    <name evidence="9 12" type="primary">tatB</name>
    <name evidence="12" type="ORF">JAN5088_03105</name>
</gene>
<evidence type="ECO:0000256" key="2">
    <source>
        <dbReference type="ARBA" id="ARBA00022448"/>
    </source>
</evidence>
<comment type="similarity">
    <text evidence="9">Belongs to the TatB family.</text>
</comment>
<dbReference type="Proteomes" id="UP000048908">
    <property type="component" value="Unassembled WGS sequence"/>
</dbReference>
<protein>
    <recommendedName>
        <fullName evidence="9">Sec-independent protein translocase protein TatB</fullName>
    </recommendedName>
</protein>
<keyword evidence="7 9" id="KW-0811">Translocation</keyword>
<keyword evidence="5 9" id="KW-0653">Protein transport</keyword>
<reference evidence="12 13" key="1">
    <citation type="submission" date="2015-07" db="EMBL/GenBank/DDBJ databases">
        <authorList>
            <person name="Noorani M."/>
        </authorList>
    </citation>
    <scope>NUCLEOTIDE SEQUENCE [LARGE SCALE GENOMIC DNA]</scope>
    <source>
        <strain evidence="12 13">CECT 5088</strain>
    </source>
</reference>
<evidence type="ECO:0000256" key="8">
    <source>
        <dbReference type="ARBA" id="ARBA00023136"/>
    </source>
</evidence>
<feature type="region of interest" description="Disordered" evidence="10">
    <location>
        <begin position="86"/>
        <end position="166"/>
    </location>
</feature>
<dbReference type="PRINTS" id="PR01506">
    <property type="entry name" value="TATBPROTEIN"/>
</dbReference>
<dbReference type="OrthoDB" id="7206969at2"/>
<dbReference type="InterPro" id="IPR003369">
    <property type="entry name" value="TatA/B/E"/>
</dbReference>
<evidence type="ECO:0000256" key="4">
    <source>
        <dbReference type="ARBA" id="ARBA00022692"/>
    </source>
</evidence>
<evidence type="ECO:0000256" key="10">
    <source>
        <dbReference type="SAM" id="MobiDB-lite"/>
    </source>
</evidence>
<dbReference type="AlphaFoldDB" id="A0A0M6XVK9"/>
<evidence type="ECO:0000313" key="12">
    <source>
        <dbReference type="EMBL" id="CTQ34311.1"/>
    </source>
</evidence>
<keyword evidence="2 9" id="KW-0813">Transport</keyword>
<keyword evidence="6 9" id="KW-1133">Transmembrane helix</keyword>
<dbReference type="GO" id="GO:0033281">
    <property type="term" value="C:TAT protein transport complex"/>
    <property type="evidence" value="ECO:0007669"/>
    <property type="project" value="UniProtKB-UniRule"/>
</dbReference>
<organism evidence="12 13">
    <name type="scientific">Jannaschia rubra</name>
    <dbReference type="NCBI Taxonomy" id="282197"/>
    <lineage>
        <taxon>Bacteria</taxon>
        <taxon>Pseudomonadati</taxon>
        <taxon>Pseudomonadota</taxon>
        <taxon>Alphaproteobacteria</taxon>
        <taxon>Rhodobacterales</taxon>
        <taxon>Roseobacteraceae</taxon>
        <taxon>Jannaschia</taxon>
    </lineage>
</organism>
<feature type="compositionally biased region" description="Acidic residues" evidence="10">
    <location>
        <begin position="128"/>
        <end position="141"/>
    </location>
</feature>
<evidence type="ECO:0000256" key="7">
    <source>
        <dbReference type="ARBA" id="ARBA00023010"/>
    </source>
</evidence>
<feature type="compositionally biased region" description="Pro residues" evidence="10">
    <location>
        <begin position="146"/>
        <end position="158"/>
    </location>
</feature>
<dbReference type="NCBIfam" id="TIGR01410">
    <property type="entry name" value="tatB"/>
    <property type="match status" value="1"/>
</dbReference>
<evidence type="ECO:0000256" key="5">
    <source>
        <dbReference type="ARBA" id="ARBA00022927"/>
    </source>
</evidence>
<dbReference type="RefSeq" id="WP_055683682.1">
    <property type="nucleotide sequence ID" value="NZ_CXPG01000021.1"/>
</dbReference>
<keyword evidence="4 9" id="KW-0812">Transmembrane</keyword>
<dbReference type="GO" id="GO:0043953">
    <property type="term" value="P:protein transport by the Tat complex"/>
    <property type="evidence" value="ECO:0007669"/>
    <property type="project" value="UniProtKB-UniRule"/>
</dbReference>
<comment type="subunit">
    <text evidence="9">The Tat system comprises two distinct complexes: a TatABC complex, containing multiple copies of TatA, TatB and TatC subunits, and a separate TatA complex, containing only TatA subunits. Substrates initially bind to the TatABC complex, which probably triggers association of the separate TatA complex to form the active translocon.</text>
</comment>